<evidence type="ECO:0000259" key="3">
    <source>
        <dbReference type="Pfam" id="PF12781"/>
    </source>
</evidence>
<dbReference type="GO" id="GO:0051959">
    <property type="term" value="F:dynein light intermediate chain binding"/>
    <property type="evidence" value="ECO:0007669"/>
    <property type="project" value="InterPro"/>
</dbReference>
<dbReference type="Pfam" id="PF12781">
    <property type="entry name" value="AAA_9"/>
    <property type="match status" value="1"/>
</dbReference>
<dbReference type="Proteomes" id="UP000789524">
    <property type="component" value="Unassembled WGS sequence"/>
</dbReference>
<organism evidence="4 5">
    <name type="scientific">Danaus chrysippus</name>
    <name type="common">African queen</name>
    <dbReference type="NCBI Taxonomy" id="151541"/>
    <lineage>
        <taxon>Eukaryota</taxon>
        <taxon>Metazoa</taxon>
        <taxon>Ecdysozoa</taxon>
        <taxon>Arthropoda</taxon>
        <taxon>Hexapoda</taxon>
        <taxon>Insecta</taxon>
        <taxon>Pterygota</taxon>
        <taxon>Neoptera</taxon>
        <taxon>Endopterygota</taxon>
        <taxon>Lepidoptera</taxon>
        <taxon>Glossata</taxon>
        <taxon>Ditrysia</taxon>
        <taxon>Papilionoidea</taxon>
        <taxon>Nymphalidae</taxon>
        <taxon>Danainae</taxon>
        <taxon>Danaini</taxon>
        <taxon>Danaina</taxon>
        <taxon>Danaus</taxon>
        <taxon>Anosia</taxon>
    </lineage>
</organism>
<gene>
    <name evidence="4" type="ORF">DCHRY22_LOCUS14255</name>
</gene>
<dbReference type="Pfam" id="PF12777">
    <property type="entry name" value="MT"/>
    <property type="match status" value="1"/>
</dbReference>
<keyword evidence="1" id="KW-0175">Coiled coil</keyword>
<dbReference type="GO" id="GO:0030286">
    <property type="term" value="C:dynein complex"/>
    <property type="evidence" value="ECO:0007669"/>
    <property type="project" value="InterPro"/>
</dbReference>
<dbReference type="InterPro" id="IPR027417">
    <property type="entry name" value="P-loop_NTPase"/>
</dbReference>
<dbReference type="InterPro" id="IPR026983">
    <property type="entry name" value="DHC"/>
</dbReference>
<proteinExistence type="predicted"/>
<dbReference type="InterPro" id="IPR035706">
    <property type="entry name" value="AAA_9"/>
</dbReference>
<dbReference type="GO" id="GO:0007018">
    <property type="term" value="P:microtubule-based movement"/>
    <property type="evidence" value="ECO:0007669"/>
    <property type="project" value="InterPro"/>
</dbReference>
<dbReference type="PANTHER" id="PTHR45703:SF8">
    <property type="entry name" value="DYNEINS HEAVY CHAIN"/>
    <property type="match status" value="1"/>
</dbReference>
<protein>
    <submittedName>
        <fullName evidence="4">(African queen) hypothetical protein</fullName>
    </submittedName>
</protein>
<dbReference type="Gene3D" id="1.20.920.20">
    <property type="match status" value="1"/>
</dbReference>
<accession>A0A8J2R2H9</accession>
<feature type="domain" description="Dynein heavy chain ATP-binding dynein motor region" evidence="3">
    <location>
        <begin position="341"/>
        <end position="376"/>
    </location>
</feature>
<feature type="coiled-coil region" evidence="1">
    <location>
        <begin position="10"/>
        <end position="96"/>
    </location>
</feature>
<sequence length="377" mass="41498">MYAKLVSQKTDELRAKITRLENGLEKLRSTASQVDQLKAKLAIQEIELQQKNEAADKLIEMVGIETAKVQSEKALADEEEERVAVIAEEVSKKQKDCEEDLIKAEPALVAAQEALNTLNKANLTELKSFGSPPGAVTNVTAAVMVLLAPGGKIPKDRSWKAAKIMMAKVDVFLEQLINYDKENIHPDVIKAIQPYLKDSEFEPEFVRSKSAAAAGLALAAANAELAAATEKLKAIKSKVASLEEQLAALTADFEKAIAEKLKCQQEADATNRTIQLANRLVNGLASENVRWADSVSIFMQQSWTLLHKNWLTFLKTLEPPIPITEGIDPLTMLTDDTTIAMWHNEGLPSDRMSTENATILSNSDRWPLMIDPQLQGV</sequence>
<feature type="domain" description="Dynein heavy chain coiled coil stalk" evidence="2">
    <location>
        <begin position="19"/>
        <end position="217"/>
    </location>
</feature>
<evidence type="ECO:0000313" key="4">
    <source>
        <dbReference type="EMBL" id="CAG9581714.1"/>
    </source>
</evidence>
<dbReference type="AlphaFoldDB" id="A0A8J2R2H9"/>
<dbReference type="Gene3D" id="3.40.50.300">
    <property type="entry name" value="P-loop containing nucleotide triphosphate hydrolases"/>
    <property type="match status" value="1"/>
</dbReference>
<comment type="caution">
    <text evidence="4">The sequence shown here is derived from an EMBL/GenBank/DDBJ whole genome shotgun (WGS) entry which is preliminary data.</text>
</comment>
<evidence type="ECO:0000313" key="5">
    <source>
        <dbReference type="Proteomes" id="UP000789524"/>
    </source>
</evidence>
<dbReference type="EMBL" id="CAKASE010000080">
    <property type="protein sequence ID" value="CAG9581714.1"/>
    <property type="molecule type" value="Genomic_DNA"/>
</dbReference>
<evidence type="ECO:0000256" key="1">
    <source>
        <dbReference type="SAM" id="Coils"/>
    </source>
</evidence>
<dbReference type="InterPro" id="IPR024743">
    <property type="entry name" value="Dynein_HC_stalk"/>
</dbReference>
<dbReference type="GO" id="GO:0045505">
    <property type="term" value="F:dynein intermediate chain binding"/>
    <property type="evidence" value="ECO:0007669"/>
    <property type="project" value="InterPro"/>
</dbReference>
<keyword evidence="5" id="KW-1185">Reference proteome</keyword>
<dbReference type="OrthoDB" id="10251809at2759"/>
<reference evidence="4" key="1">
    <citation type="submission" date="2021-09" db="EMBL/GenBank/DDBJ databases">
        <authorList>
            <person name="Martin H S."/>
        </authorList>
    </citation>
    <scope>NUCLEOTIDE SEQUENCE</scope>
</reference>
<dbReference type="PANTHER" id="PTHR45703">
    <property type="entry name" value="DYNEIN HEAVY CHAIN"/>
    <property type="match status" value="1"/>
</dbReference>
<evidence type="ECO:0000259" key="2">
    <source>
        <dbReference type="Pfam" id="PF12777"/>
    </source>
</evidence>
<name>A0A8J2R2H9_9NEOP</name>
<feature type="coiled-coil region" evidence="1">
    <location>
        <begin position="218"/>
        <end position="259"/>
    </location>
</feature>